<comment type="caution">
    <text evidence="1">The sequence shown here is derived from an EMBL/GenBank/DDBJ whole genome shotgun (WGS) entry which is preliminary data.</text>
</comment>
<protein>
    <submittedName>
        <fullName evidence="1">Uncharacterized protein</fullName>
    </submittedName>
</protein>
<gene>
    <name evidence="1" type="ORF">HNP47_000866</name>
</gene>
<dbReference type="RefSeq" id="WP_184278496.1">
    <property type="nucleotide sequence ID" value="NZ_JACHLJ010000001.1"/>
</dbReference>
<reference evidence="1 2" key="1">
    <citation type="submission" date="2020-08" db="EMBL/GenBank/DDBJ databases">
        <title>Functional genomics of gut bacteria from endangered species of beetles.</title>
        <authorList>
            <person name="Carlos-Shanley C."/>
        </authorList>
    </citation>
    <scope>NUCLEOTIDE SEQUENCE [LARGE SCALE GENOMIC DNA]</scope>
    <source>
        <strain evidence="1 2">S00192</strain>
    </source>
</reference>
<proteinExistence type="predicted"/>
<accession>A0A7W9FSQ1</accession>
<organism evidence="1 2">
    <name type="scientific">Brevundimonas vesicularis</name>
    <name type="common">Pseudomonas vesicularis</name>
    <dbReference type="NCBI Taxonomy" id="41276"/>
    <lineage>
        <taxon>Bacteria</taxon>
        <taxon>Pseudomonadati</taxon>
        <taxon>Pseudomonadota</taxon>
        <taxon>Alphaproteobacteria</taxon>
        <taxon>Caulobacterales</taxon>
        <taxon>Caulobacteraceae</taxon>
        <taxon>Brevundimonas</taxon>
    </lineage>
</organism>
<dbReference type="Proteomes" id="UP000556201">
    <property type="component" value="Unassembled WGS sequence"/>
</dbReference>
<evidence type="ECO:0000313" key="1">
    <source>
        <dbReference type="EMBL" id="MBB5770897.1"/>
    </source>
</evidence>
<dbReference type="EMBL" id="JACHLJ010000001">
    <property type="protein sequence ID" value="MBB5770897.1"/>
    <property type="molecule type" value="Genomic_DNA"/>
</dbReference>
<name>A0A7W9FSQ1_BREVE</name>
<sequence>MAGFFFNTPDGVRQFDSNGWPVIGHTARASVPSSALDFGLEFPFFTAKFIDITINGRSPMIAVRVPSTLHPVTGNPYKLGGIFSTRRNGDAFTFRIYVFSTNNDWAFDYFVIDRMQIAHDGMGLTFWDEAQQVVVFSTATPFVNIPAAQASGRRHAVVGFVSSTMSENFNDDFNNPSTQYEVTGNGFYYADGKVFAASKVIDGGVVTGASGPPYSGRDIGIAQPPLIIDVTDVGG</sequence>
<evidence type="ECO:0000313" key="2">
    <source>
        <dbReference type="Proteomes" id="UP000556201"/>
    </source>
</evidence>
<dbReference type="AlphaFoldDB" id="A0A7W9FSQ1"/>